<feature type="region of interest" description="Disordered" evidence="7">
    <location>
        <begin position="219"/>
        <end position="240"/>
    </location>
</feature>
<feature type="compositionally biased region" description="Basic and acidic residues" evidence="7">
    <location>
        <begin position="78"/>
        <end position="90"/>
    </location>
</feature>
<dbReference type="SMART" id="SM00257">
    <property type="entry name" value="LysM"/>
    <property type="match status" value="3"/>
</dbReference>
<dbReference type="AlphaFoldDB" id="A0A366EDV8"/>
<dbReference type="InterPro" id="IPR018392">
    <property type="entry name" value="LysM"/>
</dbReference>
<evidence type="ECO:0000256" key="4">
    <source>
        <dbReference type="ARBA" id="ARBA00022737"/>
    </source>
</evidence>
<gene>
    <name evidence="11" type="ORF">DES48_102365</name>
</gene>
<dbReference type="PANTHER" id="PTHR47053">
    <property type="entry name" value="MUREIN DD-ENDOPEPTIDASE MEPH-RELATED"/>
    <property type="match status" value="1"/>
</dbReference>
<evidence type="ECO:0000256" key="5">
    <source>
        <dbReference type="ARBA" id="ARBA00022801"/>
    </source>
</evidence>
<dbReference type="Gene3D" id="3.90.1720.10">
    <property type="entry name" value="endopeptidase domain like (from Nostoc punctiforme)"/>
    <property type="match status" value="1"/>
</dbReference>
<proteinExistence type="inferred from homology"/>
<accession>A0A366EDV8</accession>
<dbReference type="InterPro" id="IPR038765">
    <property type="entry name" value="Papain-like_cys_pep_sf"/>
</dbReference>
<dbReference type="InterPro" id="IPR000064">
    <property type="entry name" value="NLP_P60_dom"/>
</dbReference>
<dbReference type="Pfam" id="PF01476">
    <property type="entry name" value="LysM"/>
    <property type="match status" value="3"/>
</dbReference>
<feature type="domain" description="NlpC/P60" evidence="10">
    <location>
        <begin position="245"/>
        <end position="366"/>
    </location>
</feature>
<dbReference type="InterPro" id="IPR051202">
    <property type="entry name" value="Peptidase_C40"/>
</dbReference>
<dbReference type="CDD" id="cd00118">
    <property type="entry name" value="LysM"/>
    <property type="match status" value="3"/>
</dbReference>
<feature type="region of interest" description="Disordered" evidence="7">
    <location>
        <begin position="149"/>
        <end position="171"/>
    </location>
</feature>
<evidence type="ECO:0000256" key="2">
    <source>
        <dbReference type="ARBA" id="ARBA00022670"/>
    </source>
</evidence>
<keyword evidence="12" id="KW-1185">Reference proteome</keyword>
<feature type="domain" description="LysM" evidence="9">
    <location>
        <begin position="99"/>
        <end position="142"/>
    </location>
</feature>
<dbReference type="RefSeq" id="WP_245911299.1">
    <property type="nucleotide sequence ID" value="NZ_BAABQN010000002.1"/>
</dbReference>
<feature type="domain" description="LysM" evidence="9">
    <location>
        <begin position="28"/>
        <end position="71"/>
    </location>
</feature>
<keyword evidence="4" id="KW-0677">Repeat</keyword>
<dbReference type="Gene3D" id="3.10.350.10">
    <property type="entry name" value="LysM domain"/>
    <property type="match status" value="3"/>
</dbReference>
<feature type="region of interest" description="Disordered" evidence="7">
    <location>
        <begin position="73"/>
        <end position="97"/>
    </location>
</feature>
<feature type="signal peptide" evidence="8">
    <location>
        <begin position="1"/>
        <end position="27"/>
    </location>
</feature>
<evidence type="ECO:0000256" key="6">
    <source>
        <dbReference type="ARBA" id="ARBA00022807"/>
    </source>
</evidence>
<evidence type="ECO:0000313" key="12">
    <source>
        <dbReference type="Proteomes" id="UP000252254"/>
    </source>
</evidence>
<feature type="chain" id="PRO_5016826239" evidence="8">
    <location>
        <begin position="28"/>
        <end position="366"/>
    </location>
</feature>
<dbReference type="PROSITE" id="PS51782">
    <property type="entry name" value="LYSM"/>
    <property type="match status" value="3"/>
</dbReference>
<evidence type="ECO:0000259" key="9">
    <source>
        <dbReference type="PROSITE" id="PS51782"/>
    </source>
</evidence>
<dbReference type="Pfam" id="PF00877">
    <property type="entry name" value="NLPC_P60"/>
    <property type="match status" value="1"/>
</dbReference>
<dbReference type="PROSITE" id="PS51935">
    <property type="entry name" value="NLPC_P60"/>
    <property type="match status" value="1"/>
</dbReference>
<reference evidence="11 12" key="1">
    <citation type="submission" date="2018-06" db="EMBL/GenBank/DDBJ databases">
        <title>Genomic Encyclopedia of Type Strains, Phase IV (KMG-IV): sequencing the most valuable type-strain genomes for metagenomic binning, comparative biology and taxonomic classification.</title>
        <authorList>
            <person name="Goeker M."/>
        </authorList>
    </citation>
    <scope>NUCLEOTIDE SEQUENCE [LARGE SCALE GENOMIC DNA]</scope>
    <source>
        <strain evidence="11 12">DSM 15140</strain>
    </source>
</reference>
<name>A0A366EDV8_9BACI</name>
<feature type="domain" description="LysM" evidence="9">
    <location>
        <begin position="173"/>
        <end position="216"/>
    </location>
</feature>
<sequence>MKKKLVAFTTGAVIASCLAANPSNVDAASYTVKSGDSLWSIAHKHQTSIASLKSLNDLKNDLIFPKQVLQLDGSSSKKTNDKKVNQKKETTSSSSANQKTYTVKAGDSLSKIAVAHNISLTDLMEWNKLDTTLIYPNDVFIVAKPDSNTNATKEKTAKETKDKSNQSEKRATATYTVKSGDSLWKISKKYSMSITKLKDINNLSSDLIRVGQVLSVNSSAVSEQEKAPAPKTNVNEKPTEKDQVDYNVDKLIQTAKSFIGTSYVYGGENPGEGFDCSGFIYHVYNQAGKDINRLSSSGYYNRSYYVNTPKVGDLVFFENTYKKGISHLGIYAGNNTFIHASSSGVKQTSLDNRYWAKHFDGYKRLY</sequence>
<keyword evidence="5" id="KW-0378">Hydrolase</keyword>
<dbReference type="PROSITE" id="PS51257">
    <property type="entry name" value="PROKAR_LIPOPROTEIN"/>
    <property type="match status" value="1"/>
</dbReference>
<dbReference type="Proteomes" id="UP000252254">
    <property type="component" value="Unassembled WGS sequence"/>
</dbReference>
<evidence type="ECO:0000256" key="3">
    <source>
        <dbReference type="ARBA" id="ARBA00022729"/>
    </source>
</evidence>
<dbReference type="SUPFAM" id="SSF54106">
    <property type="entry name" value="LysM domain"/>
    <property type="match status" value="3"/>
</dbReference>
<keyword evidence="6" id="KW-0788">Thiol protease</keyword>
<evidence type="ECO:0000256" key="8">
    <source>
        <dbReference type="SAM" id="SignalP"/>
    </source>
</evidence>
<comment type="similarity">
    <text evidence="1">Belongs to the peptidase C40 family.</text>
</comment>
<dbReference type="PANTHER" id="PTHR47053:SF1">
    <property type="entry name" value="MUREIN DD-ENDOPEPTIDASE MEPH-RELATED"/>
    <property type="match status" value="1"/>
</dbReference>
<dbReference type="GO" id="GO:0008234">
    <property type="term" value="F:cysteine-type peptidase activity"/>
    <property type="evidence" value="ECO:0007669"/>
    <property type="project" value="UniProtKB-KW"/>
</dbReference>
<organism evidence="11 12">
    <name type="scientific">Paraliobacillus ryukyuensis</name>
    <dbReference type="NCBI Taxonomy" id="200904"/>
    <lineage>
        <taxon>Bacteria</taxon>
        <taxon>Bacillati</taxon>
        <taxon>Bacillota</taxon>
        <taxon>Bacilli</taxon>
        <taxon>Bacillales</taxon>
        <taxon>Bacillaceae</taxon>
        <taxon>Paraliobacillus</taxon>
    </lineage>
</organism>
<evidence type="ECO:0000256" key="1">
    <source>
        <dbReference type="ARBA" id="ARBA00007074"/>
    </source>
</evidence>
<dbReference type="SUPFAM" id="SSF54001">
    <property type="entry name" value="Cysteine proteinases"/>
    <property type="match status" value="1"/>
</dbReference>
<feature type="compositionally biased region" description="Basic and acidic residues" evidence="7">
    <location>
        <begin position="152"/>
        <end position="171"/>
    </location>
</feature>
<dbReference type="GO" id="GO:0006508">
    <property type="term" value="P:proteolysis"/>
    <property type="evidence" value="ECO:0007669"/>
    <property type="project" value="UniProtKB-KW"/>
</dbReference>
<comment type="caution">
    <text evidence="11">The sequence shown here is derived from an EMBL/GenBank/DDBJ whole genome shotgun (WGS) entry which is preliminary data.</text>
</comment>
<dbReference type="STRING" id="200904.GCA_900168775_00627"/>
<protein>
    <submittedName>
        <fullName evidence="11">Peptidoglycan endopeptidase LytE</fullName>
    </submittedName>
</protein>
<dbReference type="EMBL" id="QNRI01000002">
    <property type="protein sequence ID" value="RBP00601.1"/>
    <property type="molecule type" value="Genomic_DNA"/>
</dbReference>
<evidence type="ECO:0000259" key="10">
    <source>
        <dbReference type="PROSITE" id="PS51935"/>
    </source>
</evidence>
<dbReference type="InterPro" id="IPR036779">
    <property type="entry name" value="LysM_dom_sf"/>
</dbReference>
<evidence type="ECO:0000256" key="7">
    <source>
        <dbReference type="SAM" id="MobiDB-lite"/>
    </source>
</evidence>
<keyword evidence="2" id="KW-0645">Protease</keyword>
<keyword evidence="3 8" id="KW-0732">Signal</keyword>
<evidence type="ECO:0000313" key="11">
    <source>
        <dbReference type="EMBL" id="RBP00601.1"/>
    </source>
</evidence>